<dbReference type="GO" id="GO:0005977">
    <property type="term" value="P:glycogen metabolic process"/>
    <property type="evidence" value="ECO:0007669"/>
    <property type="project" value="UniProtKB-KW"/>
</dbReference>
<dbReference type="PANTHER" id="PTHR10749:SF7">
    <property type="entry name" value="PHOSPHORYLASE B KINASE REGULATORY SUBUNIT ALPHA-RELATED"/>
    <property type="match status" value="1"/>
</dbReference>
<keyword evidence="1" id="KW-1003">Cell membrane</keyword>
<name>A0A2G9UK63_TELCI</name>
<dbReference type="OrthoDB" id="5971574at2759"/>
<keyword evidence="1" id="KW-0636">Prenylation</keyword>
<dbReference type="GO" id="GO:0005886">
    <property type="term" value="C:plasma membrane"/>
    <property type="evidence" value="ECO:0007669"/>
    <property type="project" value="UniProtKB-SubCell"/>
</dbReference>
<dbReference type="AlphaFoldDB" id="A0A2G9UK63"/>
<organism evidence="2 3">
    <name type="scientific">Teladorsagia circumcincta</name>
    <name type="common">Brown stomach worm</name>
    <name type="synonym">Ostertagia circumcincta</name>
    <dbReference type="NCBI Taxonomy" id="45464"/>
    <lineage>
        <taxon>Eukaryota</taxon>
        <taxon>Metazoa</taxon>
        <taxon>Ecdysozoa</taxon>
        <taxon>Nematoda</taxon>
        <taxon>Chromadorea</taxon>
        <taxon>Rhabditida</taxon>
        <taxon>Rhabditina</taxon>
        <taxon>Rhabditomorpha</taxon>
        <taxon>Strongyloidea</taxon>
        <taxon>Trichostrongylidae</taxon>
        <taxon>Teladorsagia</taxon>
    </lineage>
</organism>
<comment type="similarity">
    <text evidence="1">Belongs to the phosphorylase b kinase regulatory chain family.</text>
</comment>
<evidence type="ECO:0000313" key="3">
    <source>
        <dbReference type="Proteomes" id="UP000230423"/>
    </source>
</evidence>
<dbReference type="PANTHER" id="PTHR10749">
    <property type="entry name" value="PHOSPHORYLASE B KINASE REGULATORY SUBUNIT"/>
    <property type="match status" value="1"/>
</dbReference>
<evidence type="ECO:0000313" key="2">
    <source>
        <dbReference type="EMBL" id="PIO70641.1"/>
    </source>
</evidence>
<dbReference type="EMBL" id="KZ346202">
    <property type="protein sequence ID" value="PIO70641.1"/>
    <property type="molecule type" value="Genomic_DNA"/>
</dbReference>
<gene>
    <name evidence="2" type="ORF">TELCIR_07496</name>
</gene>
<comment type="subcellular location">
    <subcellularLocation>
        <location evidence="1">Cell membrane</location>
        <topology evidence="1">Lipid-anchor</topology>
        <orientation evidence="1">Cytoplasmic side</orientation>
    </subcellularLocation>
</comment>
<keyword evidence="1" id="KW-0112">Calmodulin-binding</keyword>
<comment type="function">
    <text evidence="1">Phosphorylase b kinase catalyzes the phosphorylation of serine in certain substrates, including troponin I.</text>
</comment>
<protein>
    <recommendedName>
        <fullName evidence="1">Phosphorylase b kinase regulatory subunit</fullName>
    </recommendedName>
</protein>
<reference evidence="2 3" key="1">
    <citation type="submission" date="2015-09" db="EMBL/GenBank/DDBJ databases">
        <title>Draft genome of the parasitic nematode Teladorsagia circumcincta isolate WARC Sus (inbred).</title>
        <authorList>
            <person name="Mitreva M."/>
        </authorList>
    </citation>
    <scope>NUCLEOTIDE SEQUENCE [LARGE SCALE GENOMIC DNA]</scope>
    <source>
        <strain evidence="2 3">S</strain>
    </source>
</reference>
<accession>A0A2G9UK63</accession>
<dbReference type="Proteomes" id="UP000230423">
    <property type="component" value="Unassembled WGS sequence"/>
</dbReference>
<keyword evidence="3" id="KW-1185">Reference proteome</keyword>
<proteinExistence type="inferred from homology"/>
<keyword evidence="1" id="KW-0449">Lipoprotein</keyword>
<dbReference type="InterPro" id="IPR008734">
    <property type="entry name" value="PHK_A/B_su"/>
</dbReference>
<sequence>MQSLLECMMRQADKVEMFKKYQRPVDSLHSKFSVSTKSTDSHPDRAASWSPSLLDGLQLLWSQANTQHRKSRLAGSIDLGFETFGHGLVIGVNTC</sequence>
<keyword evidence="1" id="KW-0321">Glycogen metabolism</keyword>
<dbReference type="GO" id="GO:0005964">
    <property type="term" value="C:phosphorylase kinase complex"/>
    <property type="evidence" value="ECO:0007669"/>
    <property type="project" value="TreeGrafter"/>
</dbReference>
<comment type="pathway">
    <text evidence="1">Glycan biosynthesis; glycogen metabolism.</text>
</comment>
<keyword evidence="1" id="KW-0472">Membrane</keyword>
<keyword evidence="1" id="KW-0119">Carbohydrate metabolism</keyword>
<dbReference type="GO" id="GO:0005516">
    <property type="term" value="F:calmodulin binding"/>
    <property type="evidence" value="ECO:0007669"/>
    <property type="project" value="UniProtKB-KW"/>
</dbReference>
<evidence type="ECO:0000256" key="1">
    <source>
        <dbReference type="RuleBase" id="RU364123"/>
    </source>
</evidence>